<name>A0A0P1BKW9_9BASI</name>
<dbReference type="Proteomes" id="UP000054845">
    <property type="component" value="Unassembled WGS sequence"/>
</dbReference>
<keyword evidence="2" id="KW-0732">Signal</keyword>
<evidence type="ECO:0000313" key="4">
    <source>
        <dbReference type="Proteomes" id="UP000054845"/>
    </source>
</evidence>
<reference evidence="4" key="1">
    <citation type="submission" date="2014-09" db="EMBL/GenBank/DDBJ databases">
        <authorList>
            <person name="Sharma Rahul"/>
            <person name="Thines Marco"/>
        </authorList>
    </citation>
    <scope>NUCLEOTIDE SEQUENCE [LARGE SCALE GENOMIC DNA]</scope>
</reference>
<dbReference type="EMBL" id="CCYA01000254">
    <property type="protein sequence ID" value="CEH17110.1"/>
    <property type="molecule type" value="Genomic_DNA"/>
</dbReference>
<keyword evidence="4" id="KW-1185">Reference proteome</keyword>
<feature type="chain" id="PRO_5006059612" evidence="2">
    <location>
        <begin position="24"/>
        <end position="190"/>
    </location>
</feature>
<sequence>MHFKQALVAASAAALAASAAVSAAPVPSNDVVGLSDLKEYPTLEARVGKTRPTFTPAGGAVPTTHDPNNFKFDGKKGKDAKAAADDIQPALDQHVADHYPNVASAHVTDRFHTSRTDTSYHATAEMKDKDGNIVHDTNLNNSPPSEVHHIYPLDHQQAQKDGIIPLGPNQTVPPKRRGVDSYDWQVLYYA</sequence>
<protein>
    <submittedName>
        <fullName evidence="3">Uncharacterized protein</fullName>
    </submittedName>
</protein>
<accession>A0A0P1BKW9</accession>
<proteinExistence type="predicted"/>
<dbReference type="OrthoDB" id="10562046at2759"/>
<feature type="region of interest" description="Disordered" evidence="1">
    <location>
        <begin position="49"/>
        <end position="69"/>
    </location>
</feature>
<feature type="signal peptide" evidence="2">
    <location>
        <begin position="1"/>
        <end position="23"/>
    </location>
</feature>
<dbReference type="AlphaFoldDB" id="A0A0P1BKW9"/>
<evidence type="ECO:0000256" key="1">
    <source>
        <dbReference type="SAM" id="MobiDB-lite"/>
    </source>
</evidence>
<organism evidence="3 4">
    <name type="scientific">Ceraceosorus bombacis</name>
    <dbReference type="NCBI Taxonomy" id="401625"/>
    <lineage>
        <taxon>Eukaryota</taxon>
        <taxon>Fungi</taxon>
        <taxon>Dikarya</taxon>
        <taxon>Basidiomycota</taxon>
        <taxon>Ustilaginomycotina</taxon>
        <taxon>Exobasidiomycetes</taxon>
        <taxon>Ceraceosorales</taxon>
        <taxon>Ceraceosoraceae</taxon>
        <taxon>Ceraceosorus</taxon>
    </lineage>
</organism>
<evidence type="ECO:0000256" key="2">
    <source>
        <dbReference type="SAM" id="SignalP"/>
    </source>
</evidence>
<evidence type="ECO:0000313" key="3">
    <source>
        <dbReference type="EMBL" id="CEH17110.1"/>
    </source>
</evidence>